<dbReference type="InterPro" id="IPR005804">
    <property type="entry name" value="FA_desaturase_dom"/>
</dbReference>
<feature type="domain" description="Fatty acid desaturase" evidence="3">
    <location>
        <begin position="105"/>
        <end position="379"/>
    </location>
</feature>
<dbReference type="InterPro" id="IPR012171">
    <property type="entry name" value="Fatty_acid_desaturase"/>
</dbReference>
<dbReference type="GO" id="GO:0006629">
    <property type="term" value="P:lipid metabolic process"/>
    <property type="evidence" value="ECO:0007669"/>
    <property type="project" value="InterPro"/>
</dbReference>
<protein>
    <submittedName>
        <fullName evidence="4">LAQU0S01e03378g1_1</fullName>
    </submittedName>
</protein>
<gene>
    <name evidence="4" type="ORF">LAQU0_S01e03378g</name>
</gene>
<keyword evidence="2" id="KW-0472">Membrane</keyword>
<dbReference type="PANTHER" id="PTHR32100">
    <property type="entry name" value="OMEGA-6 FATTY ACID DESATURASE, CHLOROPLASTIC"/>
    <property type="match status" value="1"/>
</dbReference>
<dbReference type="Proteomes" id="UP000236544">
    <property type="component" value="Unassembled WGS sequence"/>
</dbReference>
<proteinExistence type="predicted"/>
<dbReference type="AlphaFoldDB" id="A0A0N7MKS5"/>
<evidence type="ECO:0000256" key="1">
    <source>
        <dbReference type="SAM" id="MobiDB-lite"/>
    </source>
</evidence>
<dbReference type="GO" id="GO:0016491">
    <property type="term" value="F:oxidoreductase activity"/>
    <property type="evidence" value="ECO:0007669"/>
    <property type="project" value="InterPro"/>
</dbReference>
<keyword evidence="2" id="KW-0812">Transmembrane</keyword>
<feature type="transmembrane region" description="Helical" evidence="2">
    <location>
        <begin position="104"/>
        <end position="122"/>
    </location>
</feature>
<evidence type="ECO:0000313" key="4">
    <source>
        <dbReference type="EMBL" id="CUS20294.1"/>
    </source>
</evidence>
<feature type="transmembrane region" description="Helical" evidence="2">
    <location>
        <begin position="279"/>
        <end position="302"/>
    </location>
</feature>
<keyword evidence="2" id="KW-1133">Transmembrane helix</keyword>
<dbReference type="Pfam" id="PF00487">
    <property type="entry name" value="FA_desaturase"/>
    <property type="match status" value="1"/>
</dbReference>
<accession>A0A0N7MKS5</accession>
<feature type="transmembrane region" description="Helical" evidence="2">
    <location>
        <begin position="70"/>
        <end position="92"/>
    </location>
</feature>
<dbReference type="CDD" id="cd03507">
    <property type="entry name" value="Delta12-FADS-like"/>
    <property type="match status" value="1"/>
</dbReference>
<feature type="transmembrane region" description="Helical" evidence="2">
    <location>
        <begin position="252"/>
        <end position="273"/>
    </location>
</feature>
<evidence type="ECO:0000256" key="2">
    <source>
        <dbReference type="SAM" id="Phobius"/>
    </source>
</evidence>
<name>A0A0N7MKS5_9SACH</name>
<reference evidence="5" key="1">
    <citation type="submission" date="2015-10" db="EMBL/GenBank/DDBJ databases">
        <authorList>
            <person name="Devillers H."/>
        </authorList>
    </citation>
    <scope>NUCLEOTIDE SEQUENCE [LARGE SCALE GENOMIC DNA]</scope>
</reference>
<feature type="region of interest" description="Disordered" evidence="1">
    <location>
        <begin position="1"/>
        <end position="29"/>
    </location>
</feature>
<dbReference type="OrthoDB" id="1461976at2759"/>
<dbReference type="EMBL" id="LN890560">
    <property type="protein sequence ID" value="CUS20294.1"/>
    <property type="molecule type" value="Genomic_DNA"/>
</dbReference>
<keyword evidence="5" id="KW-1185">Reference proteome</keyword>
<evidence type="ECO:0000313" key="5">
    <source>
        <dbReference type="Proteomes" id="UP000236544"/>
    </source>
</evidence>
<evidence type="ECO:0000259" key="3">
    <source>
        <dbReference type="Pfam" id="PF00487"/>
    </source>
</evidence>
<sequence>MANVATSSGFERAQGGHGGGSSTQTETQKAKVAIDTHGNVFKVPDYTMKDVLSAIPVECYERKLGKSLSYVARDIAVLGGLAYLANCVIGPVLPEAWPVRFVFWNVYAAAMGLWSTGLWVLAHECGHQAFSESGVINDLVGWTLHSYLLVPYFSWKYSHSKHHKATGHVTRDMVFLPPTKEEFWEKRGWAAELAEFTEDSPLRTLGELVLQQLGGWLAHLFTNVTGQKYPGVPAWKRNHFWPTSPLFNSKDALYILLSDIGVVTQLLVLRMWYLKFGGWSLFINWFVPYLWVNHWLVFITFLQHTDQTLPHYEQSEWTFAKGAAATIDRQLWFVGPHIFHDIIETHVLHHFVSRIPFYNARPASAAIQKVMGEHYRSCDENMFKSFWKVGRACQYVEGSDGVLMFRNVNNEGVGMGPK</sequence>
<organism evidence="4 5">
    <name type="scientific">Lachancea quebecensis</name>
    <dbReference type="NCBI Taxonomy" id="1654605"/>
    <lineage>
        <taxon>Eukaryota</taxon>
        <taxon>Fungi</taxon>
        <taxon>Dikarya</taxon>
        <taxon>Ascomycota</taxon>
        <taxon>Saccharomycotina</taxon>
        <taxon>Saccharomycetes</taxon>
        <taxon>Saccharomycetales</taxon>
        <taxon>Saccharomycetaceae</taxon>
        <taxon>Lachancea</taxon>
    </lineage>
</organism>